<reference evidence="3" key="1">
    <citation type="submission" date="2020-07" db="EMBL/GenBank/DDBJ databases">
        <title>The High-quality genome of the commercially important snow crab, Chionoecetes opilio.</title>
        <authorList>
            <person name="Jeong J.-H."/>
            <person name="Ryu S."/>
        </authorList>
    </citation>
    <scope>NUCLEOTIDE SEQUENCE</scope>
    <source>
        <strain evidence="3">MADBK_172401_WGS</strain>
        <tissue evidence="3">Digestive gland</tissue>
    </source>
</reference>
<feature type="signal peptide" evidence="2">
    <location>
        <begin position="1"/>
        <end position="23"/>
    </location>
</feature>
<name>A0A8J4YEA6_CHIOP</name>
<dbReference type="AlphaFoldDB" id="A0A8J4YEA6"/>
<accession>A0A8J4YEA6</accession>
<evidence type="ECO:0000313" key="3">
    <source>
        <dbReference type="EMBL" id="KAG0719720.1"/>
    </source>
</evidence>
<gene>
    <name evidence="3" type="ORF">GWK47_049917</name>
</gene>
<dbReference type="PROSITE" id="PS51257">
    <property type="entry name" value="PROKAR_LIPOPROTEIN"/>
    <property type="match status" value="1"/>
</dbReference>
<evidence type="ECO:0000256" key="1">
    <source>
        <dbReference type="SAM" id="Phobius"/>
    </source>
</evidence>
<dbReference type="EMBL" id="JACEEZ010014079">
    <property type="protein sequence ID" value="KAG0719720.1"/>
    <property type="molecule type" value="Genomic_DNA"/>
</dbReference>
<comment type="caution">
    <text evidence="3">The sequence shown here is derived from an EMBL/GenBank/DDBJ whole genome shotgun (WGS) entry which is preliminary data.</text>
</comment>
<keyword evidence="1" id="KW-0812">Transmembrane</keyword>
<organism evidence="3 4">
    <name type="scientific">Chionoecetes opilio</name>
    <name type="common">Atlantic snow crab</name>
    <name type="synonym">Cancer opilio</name>
    <dbReference type="NCBI Taxonomy" id="41210"/>
    <lineage>
        <taxon>Eukaryota</taxon>
        <taxon>Metazoa</taxon>
        <taxon>Ecdysozoa</taxon>
        <taxon>Arthropoda</taxon>
        <taxon>Crustacea</taxon>
        <taxon>Multicrustacea</taxon>
        <taxon>Malacostraca</taxon>
        <taxon>Eumalacostraca</taxon>
        <taxon>Eucarida</taxon>
        <taxon>Decapoda</taxon>
        <taxon>Pleocyemata</taxon>
        <taxon>Brachyura</taxon>
        <taxon>Eubrachyura</taxon>
        <taxon>Majoidea</taxon>
        <taxon>Majidae</taxon>
        <taxon>Chionoecetes</taxon>
    </lineage>
</organism>
<dbReference type="Proteomes" id="UP000770661">
    <property type="component" value="Unassembled WGS sequence"/>
</dbReference>
<proteinExistence type="predicted"/>
<keyword evidence="4" id="KW-1185">Reference proteome</keyword>
<protein>
    <submittedName>
        <fullName evidence="3">Uncharacterized protein</fullName>
    </submittedName>
</protein>
<dbReference type="OrthoDB" id="6359976at2759"/>
<dbReference type="NCBIfam" id="TIGR01167">
    <property type="entry name" value="LPXTG_anchor"/>
    <property type="match status" value="1"/>
</dbReference>
<feature type="transmembrane region" description="Helical" evidence="1">
    <location>
        <begin position="315"/>
        <end position="337"/>
    </location>
</feature>
<evidence type="ECO:0000256" key="2">
    <source>
        <dbReference type="SAM" id="SignalP"/>
    </source>
</evidence>
<evidence type="ECO:0000313" key="4">
    <source>
        <dbReference type="Proteomes" id="UP000770661"/>
    </source>
</evidence>
<keyword evidence="1" id="KW-1133">Transmembrane helix</keyword>
<keyword evidence="1" id="KW-0472">Membrane</keyword>
<sequence>MRTSMLSTLVAFLACAVIQSVQDDPADGQKATSIDMLEVRKVNRPSAAYNQDHNVKIVLSQHQSLPTLSQWELTIVGKTPGKQNVYSVQAQDPYQTEVEFEADLTDAGYIYLEGRDSSNKLVSSYTQLDPSFLSSRVARVGAEYDESVSSLRVWPGDMSEVVVGQDRCPMGKPCYYISTTLPRDIPRCVPNYSRVKQCDDFITEFQELNEKPTLNITLDRMLTVQTVPKSIPTKMEVVVFNPQDPSKIFSPENYECQLQVNQGGIQCQQQLKDIGSLQELMVLIVFLNQEGFVLGSRMESYRSDPDSLLRNSTGVIVGSVVGVLGVALLAGAAVYLVKKKKICSKKHSSSQGAPSALYDAVSTHGPLDA</sequence>
<feature type="chain" id="PRO_5035187310" evidence="2">
    <location>
        <begin position="24"/>
        <end position="369"/>
    </location>
</feature>
<keyword evidence="2" id="KW-0732">Signal</keyword>